<name>A0ABS9ZI33_9PSED</name>
<dbReference type="InterPro" id="IPR051396">
    <property type="entry name" value="Bact_Antivir_Def_Nuclease"/>
</dbReference>
<evidence type="ECO:0000259" key="2">
    <source>
        <dbReference type="Pfam" id="PF13304"/>
    </source>
</evidence>
<dbReference type="InterPro" id="IPR003959">
    <property type="entry name" value="ATPase_AAA_core"/>
</dbReference>
<gene>
    <name evidence="3" type="ORF">AUC61_11940</name>
</gene>
<dbReference type="Gene3D" id="3.40.50.300">
    <property type="entry name" value="P-loop containing nucleotide triphosphate hydrolases"/>
    <property type="match status" value="1"/>
</dbReference>
<dbReference type="SUPFAM" id="SSF52540">
    <property type="entry name" value="P-loop containing nucleoside triphosphate hydrolases"/>
    <property type="match status" value="1"/>
</dbReference>
<evidence type="ECO:0000256" key="1">
    <source>
        <dbReference type="SAM" id="MobiDB-lite"/>
    </source>
</evidence>
<dbReference type="Proteomes" id="UP001320513">
    <property type="component" value="Unassembled WGS sequence"/>
</dbReference>
<evidence type="ECO:0000313" key="3">
    <source>
        <dbReference type="EMBL" id="MCI8210249.1"/>
    </source>
</evidence>
<feature type="region of interest" description="Disordered" evidence="1">
    <location>
        <begin position="424"/>
        <end position="452"/>
    </location>
</feature>
<dbReference type="Pfam" id="PF13304">
    <property type="entry name" value="AAA_21"/>
    <property type="match status" value="1"/>
</dbReference>
<dbReference type="PANTHER" id="PTHR43581">
    <property type="entry name" value="ATP/GTP PHOSPHATASE"/>
    <property type="match status" value="1"/>
</dbReference>
<dbReference type="InterPro" id="IPR027417">
    <property type="entry name" value="P-loop_NTPase"/>
</dbReference>
<proteinExistence type="predicted"/>
<dbReference type="RefSeq" id="WP_243246292.1">
    <property type="nucleotide sequence ID" value="NZ_LOHG01000006.1"/>
</dbReference>
<reference evidence="3 4" key="1">
    <citation type="submission" date="2015-12" db="EMBL/GenBank/DDBJ databases">
        <title>Phylogenomics in the description of a new species in the Pseudomonas syringae group.</title>
        <authorList>
            <person name="Busquets A."/>
            <person name="Gomila M."/>
            <person name="Beiki F."/>
            <person name="Rahimian H."/>
            <person name="Mulet M."/>
            <person name="Sanchez D."/>
            <person name="Garcia-Valdes E."/>
            <person name="Lalucat J."/>
        </authorList>
    </citation>
    <scope>NUCLEOTIDE SEQUENCE [LARGE SCALE GENOMIC DNA]</scope>
    <source>
        <strain evidence="3 4">S25</strain>
    </source>
</reference>
<dbReference type="PANTHER" id="PTHR43581:SF2">
    <property type="entry name" value="EXCINUCLEASE ATPASE SUBUNIT"/>
    <property type="match status" value="1"/>
</dbReference>
<dbReference type="EMBL" id="LOHG01000006">
    <property type="protein sequence ID" value="MCI8210249.1"/>
    <property type="molecule type" value="Genomic_DNA"/>
</dbReference>
<feature type="domain" description="ATPase AAA-type core" evidence="2">
    <location>
        <begin position="34"/>
        <end position="338"/>
    </location>
</feature>
<comment type="caution">
    <text evidence="3">The sequence shown here is derived from an EMBL/GenBank/DDBJ whole genome shotgun (WGS) entry which is preliminary data.</text>
</comment>
<keyword evidence="4" id="KW-1185">Reference proteome</keyword>
<accession>A0ABS9ZI33</accession>
<protein>
    <recommendedName>
        <fullName evidence="2">ATPase AAA-type core domain-containing protein</fullName>
    </recommendedName>
</protein>
<organism evidence="3 4">
    <name type="scientific">Pseudomonas maioricensis</name>
    <dbReference type="NCBI Taxonomy" id="1766623"/>
    <lineage>
        <taxon>Bacteria</taxon>
        <taxon>Pseudomonadati</taxon>
        <taxon>Pseudomonadota</taxon>
        <taxon>Gammaproteobacteria</taxon>
        <taxon>Pseudomonadales</taxon>
        <taxon>Pseudomonadaceae</taxon>
        <taxon>Pseudomonas</taxon>
    </lineage>
</organism>
<evidence type="ECO:0000313" key="4">
    <source>
        <dbReference type="Proteomes" id="UP001320513"/>
    </source>
</evidence>
<sequence length="452" mass="49894">MHIQKLQIENLRSFKKAEIEFNLPDTRDMQFPNVNVLLGDNGLGKTSVLRAVALAVLGPLLSGSSGFVPEGLVRKRPPAPRKNLLDLNKYQTSVSASLLSTAEEKASKKSTLSMADSFTMHTEVRLRGLTEQLRWSMNPEGDQEIAESMQFDEQSPAFFIVGYGATRRVEASSRVDESARIKSRLRRYQRVAGLFEDHLTLMPLSYWLPAFEDENKGRYTQVIHLINDLLPTSCRIQETASTTSRGREHLFEMNGIVLPFGALSDGFKAYIGWIGDMLFHVCQGVASGQKLKQTRGIVMVDEIDLHLHPEWQRTVVPVLANALPNIQFIFTTHSPLVVGSLTSQNLFVLALEDDATVIKRLPEKVQGKSAEQILLSPYFGLESTRAASTAAQLNELARNAVTGNTDAALEYLSVMSKGLNLTTSSKKTSAKPKAVKASALKRAVKKTSGPKP</sequence>